<dbReference type="AlphaFoldDB" id="A0A0D3J456"/>
<dbReference type="RefSeq" id="XP_005770720.1">
    <property type="nucleotide sequence ID" value="XM_005770663.1"/>
</dbReference>
<evidence type="ECO:0000256" key="4">
    <source>
        <dbReference type="ARBA" id="ARBA00022927"/>
    </source>
</evidence>
<dbReference type="GO" id="GO:0005789">
    <property type="term" value="C:endoplasmic reticulum membrane"/>
    <property type="evidence" value="ECO:0007669"/>
    <property type="project" value="TreeGrafter"/>
</dbReference>
<dbReference type="EnsemblProtists" id="EOD18291">
    <property type="protein sequence ID" value="EOD18291"/>
    <property type="gene ID" value="EMIHUDRAFT_61485"/>
</dbReference>
<accession>A0A0D3J456</accession>
<keyword evidence="3 8" id="KW-0812">Transmembrane</keyword>
<dbReference type="Proteomes" id="UP000013827">
    <property type="component" value="Unassembled WGS sequence"/>
</dbReference>
<keyword evidence="5 8" id="KW-1133">Transmembrane helix</keyword>
<comment type="similarity">
    <text evidence="7">Belongs to the YOS1 family.</text>
</comment>
<dbReference type="PANTHER" id="PTHR15858:SF0">
    <property type="entry name" value="IMMEDIATE EARLY RESPONSE 3-INTERACTING PROTEIN 1"/>
    <property type="match status" value="1"/>
</dbReference>
<evidence type="ECO:0000256" key="6">
    <source>
        <dbReference type="ARBA" id="ARBA00023136"/>
    </source>
</evidence>
<dbReference type="STRING" id="2903.R1E5D6"/>
<evidence type="ECO:0008006" key="11">
    <source>
        <dbReference type="Google" id="ProtNLM"/>
    </source>
</evidence>
<evidence type="ECO:0000256" key="3">
    <source>
        <dbReference type="ARBA" id="ARBA00022692"/>
    </source>
</evidence>
<evidence type="ECO:0000256" key="2">
    <source>
        <dbReference type="ARBA" id="ARBA00022448"/>
    </source>
</evidence>
<evidence type="ECO:0000313" key="10">
    <source>
        <dbReference type="Proteomes" id="UP000013827"/>
    </source>
</evidence>
<dbReference type="InterPro" id="IPR013880">
    <property type="entry name" value="Yos1"/>
</dbReference>
<keyword evidence="2" id="KW-0813">Transport</keyword>
<comment type="subcellular location">
    <subcellularLocation>
        <location evidence="1">Membrane</location>
    </subcellularLocation>
</comment>
<evidence type="ECO:0000256" key="7">
    <source>
        <dbReference type="ARBA" id="ARBA00024203"/>
    </source>
</evidence>
<protein>
    <recommendedName>
        <fullName evidence="11">Immediate early response 3-interacting protein 1</fullName>
    </recommendedName>
</protein>
<evidence type="ECO:0000256" key="5">
    <source>
        <dbReference type="ARBA" id="ARBA00022989"/>
    </source>
</evidence>
<reference evidence="10" key="1">
    <citation type="journal article" date="2013" name="Nature">
        <title>Pan genome of the phytoplankton Emiliania underpins its global distribution.</title>
        <authorList>
            <person name="Read B.A."/>
            <person name="Kegel J."/>
            <person name="Klute M.J."/>
            <person name="Kuo A."/>
            <person name="Lefebvre S.C."/>
            <person name="Maumus F."/>
            <person name="Mayer C."/>
            <person name="Miller J."/>
            <person name="Monier A."/>
            <person name="Salamov A."/>
            <person name="Young J."/>
            <person name="Aguilar M."/>
            <person name="Claverie J.M."/>
            <person name="Frickenhaus S."/>
            <person name="Gonzalez K."/>
            <person name="Herman E.K."/>
            <person name="Lin Y.C."/>
            <person name="Napier J."/>
            <person name="Ogata H."/>
            <person name="Sarno A.F."/>
            <person name="Shmutz J."/>
            <person name="Schroeder D."/>
            <person name="de Vargas C."/>
            <person name="Verret F."/>
            <person name="von Dassow P."/>
            <person name="Valentin K."/>
            <person name="Van de Peer Y."/>
            <person name="Wheeler G."/>
            <person name="Dacks J.B."/>
            <person name="Delwiche C.F."/>
            <person name="Dyhrman S.T."/>
            <person name="Glockner G."/>
            <person name="John U."/>
            <person name="Richards T."/>
            <person name="Worden A.Z."/>
            <person name="Zhang X."/>
            <person name="Grigoriev I.V."/>
            <person name="Allen A.E."/>
            <person name="Bidle K."/>
            <person name="Borodovsky M."/>
            <person name="Bowler C."/>
            <person name="Brownlee C."/>
            <person name="Cock J.M."/>
            <person name="Elias M."/>
            <person name="Gladyshev V.N."/>
            <person name="Groth M."/>
            <person name="Guda C."/>
            <person name="Hadaegh A."/>
            <person name="Iglesias-Rodriguez M.D."/>
            <person name="Jenkins J."/>
            <person name="Jones B.M."/>
            <person name="Lawson T."/>
            <person name="Leese F."/>
            <person name="Lindquist E."/>
            <person name="Lobanov A."/>
            <person name="Lomsadze A."/>
            <person name="Malik S.B."/>
            <person name="Marsh M.E."/>
            <person name="Mackinder L."/>
            <person name="Mock T."/>
            <person name="Mueller-Roeber B."/>
            <person name="Pagarete A."/>
            <person name="Parker M."/>
            <person name="Probert I."/>
            <person name="Quesneville H."/>
            <person name="Raines C."/>
            <person name="Rensing S.A."/>
            <person name="Riano-Pachon D.M."/>
            <person name="Richier S."/>
            <person name="Rokitta S."/>
            <person name="Shiraiwa Y."/>
            <person name="Soanes D.M."/>
            <person name="van der Giezen M."/>
            <person name="Wahlund T.M."/>
            <person name="Williams B."/>
            <person name="Wilson W."/>
            <person name="Wolfe G."/>
            <person name="Wurch L.L."/>
        </authorList>
    </citation>
    <scope>NUCLEOTIDE SEQUENCE</scope>
</reference>
<dbReference type="KEGG" id="ehx:EMIHUDRAFT_61485"/>
<dbReference type="GO" id="GO:0006888">
    <property type="term" value="P:endoplasmic reticulum to Golgi vesicle-mediated transport"/>
    <property type="evidence" value="ECO:0007669"/>
    <property type="project" value="TreeGrafter"/>
</dbReference>
<organism evidence="9 10">
    <name type="scientific">Emiliania huxleyi (strain CCMP1516)</name>
    <dbReference type="NCBI Taxonomy" id="280463"/>
    <lineage>
        <taxon>Eukaryota</taxon>
        <taxon>Haptista</taxon>
        <taxon>Haptophyta</taxon>
        <taxon>Prymnesiophyceae</taxon>
        <taxon>Isochrysidales</taxon>
        <taxon>Noelaerhabdaceae</taxon>
        <taxon>Emiliania</taxon>
    </lineage>
</organism>
<keyword evidence="6 8" id="KW-0472">Membrane</keyword>
<reference evidence="9" key="2">
    <citation type="submission" date="2024-10" db="UniProtKB">
        <authorList>
            <consortium name="EnsemblProtists"/>
        </authorList>
    </citation>
    <scope>IDENTIFICATION</scope>
</reference>
<dbReference type="PANTHER" id="PTHR15858">
    <property type="entry name" value="IMMEDIATE EARLY RESPONSE 3-INTERACTING PROTEIN 1"/>
    <property type="match status" value="1"/>
</dbReference>
<evidence type="ECO:0000313" key="9">
    <source>
        <dbReference type="EnsemblProtists" id="EOD18291"/>
    </source>
</evidence>
<dbReference type="GeneID" id="19046292"/>
<dbReference type="eggNOG" id="KOG4779">
    <property type="taxonomic scope" value="Eukaryota"/>
</dbReference>
<dbReference type="GO" id="GO:0000139">
    <property type="term" value="C:Golgi membrane"/>
    <property type="evidence" value="ECO:0007669"/>
    <property type="project" value="TreeGrafter"/>
</dbReference>
<proteinExistence type="inferred from homology"/>
<keyword evidence="4" id="KW-0653">Protein transport</keyword>
<evidence type="ECO:0000256" key="1">
    <source>
        <dbReference type="ARBA" id="ARBA00004370"/>
    </source>
</evidence>
<keyword evidence="10" id="KW-1185">Reference proteome</keyword>
<dbReference type="GO" id="GO:0030134">
    <property type="term" value="C:COPII-coated ER to Golgi transport vesicle"/>
    <property type="evidence" value="ECO:0007669"/>
    <property type="project" value="TreeGrafter"/>
</dbReference>
<name>A0A0D3J456_EMIH1</name>
<dbReference type="OMA" id="VQTVMRM"/>
<evidence type="ECO:0000256" key="8">
    <source>
        <dbReference type="SAM" id="Phobius"/>
    </source>
</evidence>
<dbReference type="Pfam" id="PF08571">
    <property type="entry name" value="Yos1"/>
    <property type="match status" value="1"/>
</dbReference>
<dbReference type="PaxDb" id="2903-EOD18291"/>
<sequence>MISLTDILVSGLLLCNAAAVLNEERFLVRIGWGYEQSMQGPTGMKKQIITLLHAARVLLTIPLMGLNLVVIVLKLLMG</sequence>
<feature type="transmembrane region" description="Helical" evidence="8">
    <location>
        <begin position="54"/>
        <end position="76"/>
    </location>
</feature>
<dbReference type="HOGENOM" id="CLU_152125_0_1_1"/>
<dbReference type="GO" id="GO:0015031">
    <property type="term" value="P:protein transport"/>
    <property type="evidence" value="ECO:0007669"/>
    <property type="project" value="UniProtKB-KW"/>
</dbReference>